<accession>A0A650CMG9</accession>
<dbReference type="OrthoDB" id="42408at2157"/>
<feature type="region of interest" description="Disordered" evidence="1">
    <location>
        <begin position="100"/>
        <end position="128"/>
    </location>
</feature>
<reference evidence="2 3" key="1">
    <citation type="submission" date="2019-10" db="EMBL/GenBank/DDBJ databases">
        <title>Genome Sequences from Six Type Strain Members of the Archaeal Family Sulfolobaceae: Acidianus ambivalens, Acidianus infernus, Metallosphaera prunae, Stygiolobus azoricus, Sulfolobus metallicus, and Sulfurisphaera ohwakuensis.</title>
        <authorList>
            <person name="Counts J.A."/>
            <person name="Kelly R.M."/>
        </authorList>
    </citation>
    <scope>NUCLEOTIDE SEQUENCE [LARGE SCALE GENOMIC DNA]</scope>
    <source>
        <strain evidence="2 3">FC6</strain>
    </source>
</reference>
<dbReference type="Gene3D" id="1.20.5.110">
    <property type="match status" value="1"/>
</dbReference>
<dbReference type="Pfam" id="PF21983">
    <property type="entry name" value="NikA-like"/>
    <property type="match status" value="1"/>
</dbReference>
<protein>
    <recommendedName>
        <fullName evidence="4">CopG family transcriptional regulator</fullName>
    </recommendedName>
</protein>
<organism evidence="2 3">
    <name type="scientific">Stygiolobus azoricus</name>
    <dbReference type="NCBI Taxonomy" id="41675"/>
    <lineage>
        <taxon>Archaea</taxon>
        <taxon>Thermoproteota</taxon>
        <taxon>Thermoprotei</taxon>
        <taxon>Sulfolobales</taxon>
        <taxon>Sulfolobaceae</taxon>
        <taxon>Stygiolobus</taxon>
    </lineage>
</organism>
<dbReference type="AlphaFoldDB" id="A0A650CMG9"/>
<evidence type="ECO:0000313" key="3">
    <source>
        <dbReference type="Proteomes" id="UP000423396"/>
    </source>
</evidence>
<dbReference type="GeneID" id="42797594"/>
<name>A0A650CMG9_9CREN</name>
<dbReference type="Proteomes" id="UP000423396">
    <property type="component" value="Chromosome"/>
</dbReference>
<evidence type="ECO:0008006" key="4">
    <source>
        <dbReference type="Google" id="ProtNLM"/>
    </source>
</evidence>
<gene>
    <name evidence="2" type="ORF">D1868_00910</name>
</gene>
<dbReference type="RefSeq" id="WP_156004915.1">
    <property type="nucleotide sequence ID" value="NZ_CP045483.1"/>
</dbReference>
<dbReference type="KEGG" id="sazo:D1868_00910"/>
<proteinExistence type="predicted"/>
<sequence>MKIISIKLTDEEYKELEEKARQEGYVLLSEYIRSVLFGRQTPIQSQITIDVNNPEIVNQITTKLERKIMDYINPFTAQIDEIKRKIADLAEKIEELESSKKSIEKTEKSEEKKQIKVETKKEQPQPKKTAIERLQEEGILFESELKALRDPTAFFNKLEREGAKIIYLESERIAMSQDFYNKFIGDISSIDTSDPEEAASKLEPKEAKLFRKLAKEALVIYDANSKGWKLAAQL</sequence>
<keyword evidence="3" id="KW-1185">Reference proteome</keyword>
<evidence type="ECO:0000256" key="1">
    <source>
        <dbReference type="SAM" id="MobiDB-lite"/>
    </source>
</evidence>
<dbReference type="EMBL" id="CP045483">
    <property type="protein sequence ID" value="QGR18697.1"/>
    <property type="molecule type" value="Genomic_DNA"/>
</dbReference>
<evidence type="ECO:0000313" key="2">
    <source>
        <dbReference type="EMBL" id="QGR18697.1"/>
    </source>
</evidence>
<dbReference type="InterPro" id="IPR053842">
    <property type="entry name" value="NikA-like"/>
</dbReference>